<keyword evidence="5 7" id="KW-1133">Transmembrane helix</keyword>
<evidence type="ECO:0000256" key="5">
    <source>
        <dbReference type="ARBA" id="ARBA00022989"/>
    </source>
</evidence>
<feature type="domain" description="Mechanosensitive ion channel MscS C-terminal" evidence="9">
    <location>
        <begin position="186"/>
        <end position="268"/>
    </location>
</feature>
<dbReference type="AlphaFoldDB" id="A0A6N7IYZ9"/>
<dbReference type="PANTHER" id="PTHR30221">
    <property type="entry name" value="SMALL-CONDUCTANCE MECHANOSENSITIVE CHANNEL"/>
    <property type="match status" value="1"/>
</dbReference>
<dbReference type="InterPro" id="IPR010920">
    <property type="entry name" value="LSM_dom_sf"/>
</dbReference>
<organism evidence="10 11">
    <name type="scientific">Candidatus Weimeria bifida</name>
    <dbReference type="NCBI Taxonomy" id="2599074"/>
    <lineage>
        <taxon>Bacteria</taxon>
        <taxon>Bacillati</taxon>
        <taxon>Bacillota</taxon>
        <taxon>Clostridia</taxon>
        <taxon>Lachnospirales</taxon>
        <taxon>Lachnospiraceae</taxon>
        <taxon>Candidatus Weimeria</taxon>
    </lineage>
</organism>
<evidence type="ECO:0000256" key="4">
    <source>
        <dbReference type="ARBA" id="ARBA00022692"/>
    </source>
</evidence>
<keyword evidence="3" id="KW-1003">Cell membrane</keyword>
<dbReference type="SUPFAM" id="SSF50182">
    <property type="entry name" value="Sm-like ribonucleoproteins"/>
    <property type="match status" value="1"/>
</dbReference>
<evidence type="ECO:0000256" key="2">
    <source>
        <dbReference type="ARBA" id="ARBA00008017"/>
    </source>
</evidence>
<keyword evidence="4 7" id="KW-0812">Transmembrane</keyword>
<keyword evidence="11" id="KW-1185">Reference proteome</keyword>
<dbReference type="InterPro" id="IPR006686">
    <property type="entry name" value="MscS_channel_CS"/>
</dbReference>
<dbReference type="PROSITE" id="PS01246">
    <property type="entry name" value="UPF0003"/>
    <property type="match status" value="1"/>
</dbReference>
<dbReference type="Gene3D" id="3.30.70.100">
    <property type="match status" value="1"/>
</dbReference>
<evidence type="ECO:0000313" key="10">
    <source>
        <dbReference type="EMBL" id="MQN01567.1"/>
    </source>
</evidence>
<dbReference type="InterPro" id="IPR008910">
    <property type="entry name" value="MSC_TM_helix"/>
</dbReference>
<evidence type="ECO:0000256" key="1">
    <source>
        <dbReference type="ARBA" id="ARBA00004651"/>
    </source>
</evidence>
<comment type="caution">
    <text evidence="10">The sequence shown here is derived from an EMBL/GenBank/DDBJ whole genome shotgun (WGS) entry which is preliminary data.</text>
</comment>
<dbReference type="InterPro" id="IPR011014">
    <property type="entry name" value="MscS_channel_TM-2"/>
</dbReference>
<keyword evidence="6 7" id="KW-0472">Membrane</keyword>
<protein>
    <submittedName>
        <fullName evidence="10">Mechanosensitive ion channel</fullName>
    </submittedName>
</protein>
<evidence type="ECO:0000256" key="7">
    <source>
        <dbReference type="SAM" id="Phobius"/>
    </source>
</evidence>
<feature type="transmembrane region" description="Helical" evidence="7">
    <location>
        <begin position="25"/>
        <end position="46"/>
    </location>
</feature>
<dbReference type="Pfam" id="PF00924">
    <property type="entry name" value="MS_channel_2nd"/>
    <property type="match status" value="1"/>
</dbReference>
<dbReference type="SUPFAM" id="SSF82689">
    <property type="entry name" value="Mechanosensitive channel protein MscS (YggB), C-terminal domain"/>
    <property type="match status" value="1"/>
</dbReference>
<evidence type="ECO:0000259" key="8">
    <source>
        <dbReference type="Pfam" id="PF00924"/>
    </source>
</evidence>
<dbReference type="Gene3D" id="1.10.287.1260">
    <property type="match status" value="1"/>
</dbReference>
<dbReference type="Proteomes" id="UP000460257">
    <property type="component" value="Unassembled WGS sequence"/>
</dbReference>
<dbReference type="PANTHER" id="PTHR30221:SF1">
    <property type="entry name" value="SMALL-CONDUCTANCE MECHANOSENSITIVE CHANNEL"/>
    <property type="match status" value="1"/>
</dbReference>
<dbReference type="InterPro" id="IPR006685">
    <property type="entry name" value="MscS_channel_2nd"/>
</dbReference>
<evidence type="ECO:0000256" key="6">
    <source>
        <dbReference type="ARBA" id="ARBA00023136"/>
    </source>
</evidence>
<reference evidence="10" key="1">
    <citation type="journal article" date="2020" name="Appl. Environ. Microbiol.">
        <title>Medium-Chain Fatty Acid Synthesis by 'Candidatus Weimeria bifida' gen. nov., sp. nov., and 'Candidatus Pseudoramibacter fermentans' sp. nov.</title>
        <authorList>
            <person name="Scarborough M.J."/>
            <person name="Myers K.S."/>
            <person name="Donohue T.J."/>
            <person name="Noguera D.R."/>
        </authorList>
    </citation>
    <scope>NUCLEOTIDE SEQUENCE</scope>
    <source>
        <strain evidence="10">LCO1.1</strain>
    </source>
</reference>
<feature type="domain" description="Mechanosensitive ion channel MscS" evidence="8">
    <location>
        <begin position="112"/>
        <end position="179"/>
    </location>
</feature>
<evidence type="ECO:0000259" key="9">
    <source>
        <dbReference type="Pfam" id="PF21082"/>
    </source>
</evidence>
<comment type="similarity">
    <text evidence="2">Belongs to the MscS (TC 1.A.23) family.</text>
</comment>
<dbReference type="Pfam" id="PF05552">
    <property type="entry name" value="MS_channel_1st_1"/>
    <property type="match status" value="1"/>
</dbReference>
<sequence>MFLIDANVGVFQQWLSKFMSNGLDFFWSVVIALLVWFIGSKIIKFIRKLIRAALNRREVDKGVVQFTDSVVKYGLYIVLIIVILNVFGIQTSSVAAAVASLGLTAGLALQGSLSNLAGGVLILLLKPFKVGDYIIEDTHKNEGTVAEISIFYTRLRTVDNKIVVVPNGTLANSSLTNVTTSDRRQIDLTFGISYDDDLKKAKEILQHIAETTDERVKDTDIQIFVRELGASSVNLGFRIWVPMDDYWNVRWKLNERVKLTFDKEGITIPYDQLDVTVKKEAKK</sequence>
<feature type="transmembrane region" description="Helical" evidence="7">
    <location>
        <begin position="105"/>
        <end position="125"/>
    </location>
</feature>
<gene>
    <name evidence="10" type="ORF">FRC54_06520</name>
</gene>
<comment type="subcellular location">
    <subcellularLocation>
        <location evidence="1">Cell membrane</location>
        <topology evidence="1">Multi-pass membrane protein</topology>
    </subcellularLocation>
</comment>
<dbReference type="GO" id="GO:0005886">
    <property type="term" value="C:plasma membrane"/>
    <property type="evidence" value="ECO:0007669"/>
    <property type="project" value="UniProtKB-SubCell"/>
</dbReference>
<evidence type="ECO:0000313" key="11">
    <source>
        <dbReference type="Proteomes" id="UP000460257"/>
    </source>
</evidence>
<dbReference type="SUPFAM" id="SSF82861">
    <property type="entry name" value="Mechanosensitive channel protein MscS (YggB), transmembrane region"/>
    <property type="match status" value="1"/>
</dbReference>
<name>A0A6N7IYZ9_9FIRM</name>
<dbReference type="InterPro" id="IPR045275">
    <property type="entry name" value="MscS_archaea/bacteria_type"/>
</dbReference>
<dbReference type="InterPro" id="IPR049278">
    <property type="entry name" value="MS_channel_C"/>
</dbReference>
<evidence type="ECO:0000256" key="3">
    <source>
        <dbReference type="ARBA" id="ARBA00022475"/>
    </source>
</evidence>
<dbReference type="Pfam" id="PF21082">
    <property type="entry name" value="MS_channel_3rd"/>
    <property type="match status" value="1"/>
</dbReference>
<accession>A0A6N7IYZ9</accession>
<dbReference type="EMBL" id="VOGC01000006">
    <property type="protein sequence ID" value="MQN01567.1"/>
    <property type="molecule type" value="Genomic_DNA"/>
</dbReference>
<dbReference type="InterPro" id="IPR023408">
    <property type="entry name" value="MscS_beta-dom_sf"/>
</dbReference>
<dbReference type="GO" id="GO:0008381">
    <property type="term" value="F:mechanosensitive monoatomic ion channel activity"/>
    <property type="evidence" value="ECO:0007669"/>
    <property type="project" value="InterPro"/>
</dbReference>
<feature type="transmembrane region" description="Helical" evidence="7">
    <location>
        <begin position="75"/>
        <end position="99"/>
    </location>
</feature>
<dbReference type="InterPro" id="IPR011066">
    <property type="entry name" value="MscS_channel_C_sf"/>
</dbReference>
<proteinExistence type="inferred from homology"/>
<dbReference type="Gene3D" id="2.30.30.60">
    <property type="match status" value="1"/>
</dbReference>